<dbReference type="EMBL" id="JACKWZ010000169">
    <property type="protein sequence ID" value="KAF9413123.1"/>
    <property type="molecule type" value="Genomic_DNA"/>
</dbReference>
<gene>
    <name evidence="2" type="ORF">HW555_008565</name>
</gene>
<sequence>YASGFILISRIKSNDCRLFLFVKTFESIRILEVMRRQILAQQFSGVVGVDAQLSTQFEGACARFVRKRPRSQRHTALRNGTMKQALPKITSS</sequence>
<keyword evidence="3" id="KW-1185">Reference proteome</keyword>
<evidence type="ECO:0000256" key="1">
    <source>
        <dbReference type="SAM" id="MobiDB-lite"/>
    </source>
</evidence>
<evidence type="ECO:0000313" key="2">
    <source>
        <dbReference type="EMBL" id="KAF9413123.1"/>
    </source>
</evidence>
<reference evidence="2" key="1">
    <citation type="submission" date="2020-08" db="EMBL/GenBank/DDBJ databases">
        <title>Spodoptera exigua strain:BAW_Kor-Di-RS1 Genome sequencing and assembly.</title>
        <authorList>
            <person name="Kim J."/>
            <person name="Nam H.Y."/>
            <person name="Kwon M."/>
            <person name="Choi J.H."/>
            <person name="Cho S.R."/>
            <person name="Kim G.-H."/>
        </authorList>
    </citation>
    <scope>NUCLEOTIDE SEQUENCE</scope>
    <source>
        <strain evidence="2">BAW_Kor-Di-RS1</strain>
        <tissue evidence="2">Whole-body</tissue>
    </source>
</reference>
<dbReference type="AlphaFoldDB" id="A0A835GCU3"/>
<protein>
    <submittedName>
        <fullName evidence="2">Uncharacterized protein</fullName>
    </submittedName>
</protein>
<comment type="caution">
    <text evidence="2">The sequence shown here is derived from an EMBL/GenBank/DDBJ whole genome shotgun (WGS) entry which is preliminary data.</text>
</comment>
<name>A0A835GCU3_SPOEX</name>
<organism evidence="2 3">
    <name type="scientific">Spodoptera exigua</name>
    <name type="common">Beet armyworm</name>
    <name type="synonym">Noctua fulgens</name>
    <dbReference type="NCBI Taxonomy" id="7107"/>
    <lineage>
        <taxon>Eukaryota</taxon>
        <taxon>Metazoa</taxon>
        <taxon>Ecdysozoa</taxon>
        <taxon>Arthropoda</taxon>
        <taxon>Hexapoda</taxon>
        <taxon>Insecta</taxon>
        <taxon>Pterygota</taxon>
        <taxon>Neoptera</taxon>
        <taxon>Endopterygota</taxon>
        <taxon>Lepidoptera</taxon>
        <taxon>Glossata</taxon>
        <taxon>Ditrysia</taxon>
        <taxon>Noctuoidea</taxon>
        <taxon>Noctuidae</taxon>
        <taxon>Amphipyrinae</taxon>
        <taxon>Spodoptera</taxon>
    </lineage>
</organism>
<feature type="non-terminal residue" evidence="2">
    <location>
        <position position="1"/>
    </location>
</feature>
<proteinExistence type="predicted"/>
<evidence type="ECO:0000313" key="3">
    <source>
        <dbReference type="Proteomes" id="UP000648187"/>
    </source>
</evidence>
<accession>A0A835GCU3</accession>
<feature type="region of interest" description="Disordered" evidence="1">
    <location>
        <begin position="72"/>
        <end position="92"/>
    </location>
</feature>
<dbReference type="Proteomes" id="UP000648187">
    <property type="component" value="Unassembled WGS sequence"/>
</dbReference>